<evidence type="ECO:0008006" key="4">
    <source>
        <dbReference type="Google" id="ProtNLM"/>
    </source>
</evidence>
<dbReference type="STRING" id="74557.A0A1V9YT18"/>
<name>A0A1V9YT18_9STRA</name>
<gene>
    <name evidence="2" type="ORF">THRCLA_22770</name>
</gene>
<proteinExistence type="predicted"/>
<dbReference type="Pfam" id="PF11204">
    <property type="entry name" value="DUF2985"/>
    <property type="match status" value="1"/>
</dbReference>
<comment type="caution">
    <text evidence="2">The sequence shown here is derived from an EMBL/GenBank/DDBJ whole genome shotgun (WGS) entry which is preliminary data.</text>
</comment>
<dbReference type="EMBL" id="JNBS01002924">
    <property type="protein sequence ID" value="OQR88969.1"/>
    <property type="molecule type" value="Genomic_DNA"/>
</dbReference>
<dbReference type="InterPro" id="IPR021369">
    <property type="entry name" value="DUF2985"/>
</dbReference>
<sequence length="198" mass="22576">MGVCCERSKGRRVVLGLFIVLTLTISLLLVLILANVFQIKSKAMWIEMCIQILNAILTCAALIVHPGRFLTLMRLVCYSSNSDVAAENAIQTSFPSLPVEFLDQENPQGINVPIRKLLLFMFVLNLQCFLQYPVTITVWFYSYTHRPYYIIAIALALSCLCTILAVVWEHQMHQTTIRYRAKRAESAIERFLVEDTSI</sequence>
<keyword evidence="1" id="KW-0812">Transmembrane</keyword>
<protein>
    <recommendedName>
        <fullName evidence="4">Transmembrane protein</fullName>
    </recommendedName>
</protein>
<feature type="transmembrane region" description="Helical" evidence="1">
    <location>
        <begin position="12"/>
        <end position="37"/>
    </location>
</feature>
<keyword evidence="1" id="KW-0472">Membrane</keyword>
<dbReference type="AlphaFoldDB" id="A0A1V9YT18"/>
<feature type="transmembrane region" description="Helical" evidence="1">
    <location>
        <begin position="117"/>
        <end position="142"/>
    </location>
</feature>
<evidence type="ECO:0000313" key="2">
    <source>
        <dbReference type="EMBL" id="OQR88969.1"/>
    </source>
</evidence>
<accession>A0A1V9YT18</accession>
<feature type="transmembrane region" description="Helical" evidence="1">
    <location>
        <begin position="148"/>
        <end position="168"/>
    </location>
</feature>
<feature type="transmembrane region" description="Helical" evidence="1">
    <location>
        <begin position="43"/>
        <end position="64"/>
    </location>
</feature>
<keyword evidence="3" id="KW-1185">Reference proteome</keyword>
<evidence type="ECO:0000313" key="3">
    <source>
        <dbReference type="Proteomes" id="UP000243217"/>
    </source>
</evidence>
<dbReference type="Proteomes" id="UP000243217">
    <property type="component" value="Unassembled WGS sequence"/>
</dbReference>
<reference evidence="2 3" key="1">
    <citation type="journal article" date="2014" name="Genome Biol. Evol.">
        <title>The secreted proteins of Achlya hypogyna and Thraustotheca clavata identify the ancestral oomycete secretome and reveal gene acquisitions by horizontal gene transfer.</title>
        <authorList>
            <person name="Misner I."/>
            <person name="Blouin N."/>
            <person name="Leonard G."/>
            <person name="Richards T.A."/>
            <person name="Lane C.E."/>
        </authorList>
    </citation>
    <scope>NUCLEOTIDE SEQUENCE [LARGE SCALE GENOMIC DNA]</scope>
    <source>
        <strain evidence="2 3">ATCC 34112</strain>
    </source>
</reference>
<dbReference type="OrthoDB" id="6407410at2759"/>
<evidence type="ECO:0000256" key="1">
    <source>
        <dbReference type="SAM" id="Phobius"/>
    </source>
</evidence>
<keyword evidence="1" id="KW-1133">Transmembrane helix</keyword>
<organism evidence="2 3">
    <name type="scientific">Thraustotheca clavata</name>
    <dbReference type="NCBI Taxonomy" id="74557"/>
    <lineage>
        <taxon>Eukaryota</taxon>
        <taxon>Sar</taxon>
        <taxon>Stramenopiles</taxon>
        <taxon>Oomycota</taxon>
        <taxon>Saprolegniomycetes</taxon>
        <taxon>Saprolegniales</taxon>
        <taxon>Achlyaceae</taxon>
        <taxon>Thraustotheca</taxon>
    </lineage>
</organism>